<protein>
    <submittedName>
        <fullName evidence="2">Uncharacterized protein</fullName>
    </submittedName>
</protein>
<proteinExistence type="predicted"/>
<evidence type="ECO:0000313" key="3">
    <source>
        <dbReference type="Proteomes" id="UP000669179"/>
    </source>
</evidence>
<keyword evidence="1" id="KW-0812">Transmembrane</keyword>
<dbReference type="AlphaFoldDB" id="A0A939PMI5"/>
<keyword evidence="1" id="KW-0472">Membrane</keyword>
<dbReference type="Proteomes" id="UP000669179">
    <property type="component" value="Unassembled WGS sequence"/>
</dbReference>
<name>A0A939PMI5_9ACTN</name>
<organism evidence="2 3">
    <name type="scientific">Actinomadura barringtoniae</name>
    <dbReference type="NCBI Taxonomy" id="1427535"/>
    <lineage>
        <taxon>Bacteria</taxon>
        <taxon>Bacillati</taxon>
        <taxon>Actinomycetota</taxon>
        <taxon>Actinomycetes</taxon>
        <taxon>Streptosporangiales</taxon>
        <taxon>Thermomonosporaceae</taxon>
        <taxon>Actinomadura</taxon>
    </lineage>
</organism>
<comment type="caution">
    <text evidence="2">The sequence shown here is derived from an EMBL/GenBank/DDBJ whole genome shotgun (WGS) entry which is preliminary data.</text>
</comment>
<feature type="transmembrane region" description="Helical" evidence="1">
    <location>
        <begin position="21"/>
        <end position="42"/>
    </location>
</feature>
<dbReference type="RefSeq" id="WP_208263314.1">
    <property type="nucleotide sequence ID" value="NZ_JAGEOJ010000032.1"/>
</dbReference>
<accession>A0A939PMI5</accession>
<sequence length="204" mass="22172">MKPGSTERDGGAFQVRARMTWRGGFQIAACLILIVASVAFITGGLMSGLSVGSVAFVALGVVGIALFSAGLSTVAGTLISRRPLFEIDTEGVRRPARWPLPRRADRVLPWSEIHGLCALRRGVPGAKRGEQDYLVVLSSAELVETARTEERPRLVVLTLPDVPATAEAARWCFAVDQSWSASLKEIVSEARKRHEVPVIDRRKK</sequence>
<keyword evidence="1" id="KW-1133">Transmembrane helix</keyword>
<evidence type="ECO:0000256" key="1">
    <source>
        <dbReference type="SAM" id="Phobius"/>
    </source>
</evidence>
<keyword evidence="3" id="KW-1185">Reference proteome</keyword>
<evidence type="ECO:0000313" key="2">
    <source>
        <dbReference type="EMBL" id="MBO2455087.1"/>
    </source>
</evidence>
<reference evidence="2" key="1">
    <citation type="submission" date="2021-03" db="EMBL/GenBank/DDBJ databases">
        <authorList>
            <person name="Kanchanasin P."/>
            <person name="Saeng-In P."/>
            <person name="Phongsopitanun W."/>
            <person name="Yuki M."/>
            <person name="Kudo T."/>
            <person name="Ohkuma M."/>
            <person name="Tanasupawat S."/>
        </authorList>
    </citation>
    <scope>NUCLEOTIDE SEQUENCE</scope>
    <source>
        <strain evidence="2">GKU 128</strain>
    </source>
</reference>
<gene>
    <name evidence="2" type="ORF">J4573_48935</name>
</gene>
<feature type="transmembrane region" description="Helical" evidence="1">
    <location>
        <begin position="54"/>
        <end position="79"/>
    </location>
</feature>
<dbReference type="EMBL" id="JAGEOJ010000032">
    <property type="protein sequence ID" value="MBO2455087.1"/>
    <property type="molecule type" value="Genomic_DNA"/>
</dbReference>